<evidence type="ECO:0000256" key="1">
    <source>
        <dbReference type="ARBA" id="ARBA00006484"/>
    </source>
</evidence>
<dbReference type="Proteomes" id="UP000256970">
    <property type="component" value="Unassembled WGS sequence"/>
</dbReference>
<dbReference type="Pfam" id="PF13561">
    <property type="entry name" value="adh_short_C2"/>
    <property type="match status" value="1"/>
</dbReference>
<dbReference type="STRING" id="3088.A0A383WKK6"/>
<name>A0A383WKK6_TETOB</name>
<sequence>MKAASSATLSILSGSTARLSLLCNAAAGSLLRQSLPAAAASTASRGAAQSILKLQQQHRLFSSSGSAAGSEGPVYLVFGATGGIGSALACRLASQPQSGSAAPSALVLTSHHSDKLQQLQGSLAGGASCKVEVEAADATDPEQVDKVVRAALSRHGRLDGVVNCIGNVDAASTLATEVQQLQQDLQTTSHASPARGKGAGGSIVLVSAAVASHGIPNYESMSAAKAAVEGLARSAAATYAAHNIRVNCVAPGLTRTPQTKKFTENDAVSDASEQMHPLKELAEPDQIASALAFFLAPENDFITGQVLAVDGGLSTLHPHHAEEYGV</sequence>
<dbReference type="InterPro" id="IPR002347">
    <property type="entry name" value="SDR_fam"/>
</dbReference>
<evidence type="ECO:0000256" key="2">
    <source>
        <dbReference type="ARBA" id="ARBA00023002"/>
    </source>
</evidence>
<proteinExistence type="inferred from homology"/>
<dbReference type="AlphaFoldDB" id="A0A383WKK6"/>
<evidence type="ECO:0000313" key="3">
    <source>
        <dbReference type="EMBL" id="SZX77699.1"/>
    </source>
</evidence>
<dbReference type="EMBL" id="FNXT01001293">
    <property type="protein sequence ID" value="SZX77699.1"/>
    <property type="molecule type" value="Genomic_DNA"/>
</dbReference>
<accession>A0A383WKK6</accession>
<dbReference type="GO" id="GO:0016491">
    <property type="term" value="F:oxidoreductase activity"/>
    <property type="evidence" value="ECO:0007669"/>
    <property type="project" value="UniProtKB-KW"/>
</dbReference>
<dbReference type="PRINTS" id="PR00081">
    <property type="entry name" value="GDHRDH"/>
</dbReference>
<dbReference type="SUPFAM" id="SSF51735">
    <property type="entry name" value="NAD(P)-binding Rossmann-fold domains"/>
    <property type="match status" value="1"/>
</dbReference>
<dbReference type="PANTHER" id="PTHR43477">
    <property type="entry name" value="DIHYDROANTICAPSIN 7-DEHYDROGENASE"/>
    <property type="match status" value="1"/>
</dbReference>
<evidence type="ECO:0000313" key="4">
    <source>
        <dbReference type="Proteomes" id="UP000256970"/>
    </source>
</evidence>
<keyword evidence="4" id="KW-1185">Reference proteome</keyword>
<dbReference type="Gene3D" id="3.40.50.720">
    <property type="entry name" value="NAD(P)-binding Rossmann-like Domain"/>
    <property type="match status" value="1"/>
</dbReference>
<gene>
    <name evidence="3" type="ORF">BQ4739_LOCUS18045</name>
</gene>
<dbReference type="CDD" id="cd05233">
    <property type="entry name" value="SDR_c"/>
    <property type="match status" value="1"/>
</dbReference>
<reference evidence="3 4" key="1">
    <citation type="submission" date="2016-10" db="EMBL/GenBank/DDBJ databases">
        <authorList>
            <person name="Cai Z."/>
        </authorList>
    </citation>
    <scope>NUCLEOTIDE SEQUENCE [LARGE SCALE GENOMIC DNA]</scope>
</reference>
<comment type="similarity">
    <text evidence="1">Belongs to the short-chain dehydrogenases/reductases (SDR) family.</text>
</comment>
<dbReference type="InterPro" id="IPR051122">
    <property type="entry name" value="SDR_DHRS6-like"/>
</dbReference>
<dbReference type="InterPro" id="IPR036291">
    <property type="entry name" value="NAD(P)-bd_dom_sf"/>
</dbReference>
<keyword evidence="2" id="KW-0560">Oxidoreductase</keyword>
<protein>
    <submittedName>
        <fullName evidence="3">Uncharacterized protein</fullName>
    </submittedName>
</protein>
<dbReference type="PANTHER" id="PTHR43477:SF1">
    <property type="entry name" value="DIHYDROANTICAPSIN 7-DEHYDROGENASE"/>
    <property type="match status" value="1"/>
</dbReference>
<organism evidence="3 4">
    <name type="scientific">Tetradesmus obliquus</name>
    <name type="common">Green alga</name>
    <name type="synonym">Acutodesmus obliquus</name>
    <dbReference type="NCBI Taxonomy" id="3088"/>
    <lineage>
        <taxon>Eukaryota</taxon>
        <taxon>Viridiplantae</taxon>
        <taxon>Chlorophyta</taxon>
        <taxon>core chlorophytes</taxon>
        <taxon>Chlorophyceae</taxon>
        <taxon>CS clade</taxon>
        <taxon>Sphaeropleales</taxon>
        <taxon>Scenedesmaceae</taxon>
        <taxon>Tetradesmus</taxon>
    </lineage>
</organism>